<dbReference type="PANTHER" id="PTHR43209">
    <property type="entry name" value="TRNA SULFURTRANSFERASE"/>
    <property type="match status" value="1"/>
</dbReference>
<evidence type="ECO:0000256" key="18">
    <source>
        <dbReference type="HAMAP-Rule" id="MF_00021"/>
    </source>
</evidence>
<keyword evidence="7 18" id="KW-0694">RNA-binding</keyword>
<evidence type="ECO:0000256" key="16">
    <source>
        <dbReference type="ARBA" id="ARBA00077849"/>
    </source>
</evidence>
<evidence type="ECO:0000256" key="7">
    <source>
        <dbReference type="ARBA" id="ARBA00022884"/>
    </source>
</evidence>
<evidence type="ECO:0000256" key="11">
    <source>
        <dbReference type="ARBA" id="ARBA00058382"/>
    </source>
</evidence>
<comment type="catalytic activity">
    <reaction evidence="9 18">
        <text>[ThiI sulfur-carrier protein]-S-sulfanyl-L-cysteine + a uridine in tRNA + 2 reduced [2Fe-2S]-[ferredoxin] + ATP + H(+) = [ThiI sulfur-carrier protein]-L-cysteine + a 4-thiouridine in tRNA + 2 oxidized [2Fe-2S]-[ferredoxin] + AMP + diphosphate</text>
        <dbReference type="Rhea" id="RHEA:24176"/>
        <dbReference type="Rhea" id="RHEA-COMP:10000"/>
        <dbReference type="Rhea" id="RHEA-COMP:10001"/>
        <dbReference type="Rhea" id="RHEA-COMP:13337"/>
        <dbReference type="Rhea" id="RHEA-COMP:13338"/>
        <dbReference type="Rhea" id="RHEA-COMP:13339"/>
        <dbReference type="Rhea" id="RHEA-COMP:13340"/>
        <dbReference type="ChEBI" id="CHEBI:15378"/>
        <dbReference type="ChEBI" id="CHEBI:29950"/>
        <dbReference type="ChEBI" id="CHEBI:30616"/>
        <dbReference type="ChEBI" id="CHEBI:33019"/>
        <dbReference type="ChEBI" id="CHEBI:33737"/>
        <dbReference type="ChEBI" id="CHEBI:33738"/>
        <dbReference type="ChEBI" id="CHEBI:61963"/>
        <dbReference type="ChEBI" id="CHEBI:65315"/>
        <dbReference type="ChEBI" id="CHEBI:136798"/>
        <dbReference type="ChEBI" id="CHEBI:456215"/>
        <dbReference type="EC" id="2.8.1.4"/>
    </reaction>
</comment>
<evidence type="ECO:0000256" key="6">
    <source>
        <dbReference type="ARBA" id="ARBA00022840"/>
    </source>
</evidence>
<organism evidence="20">
    <name type="scientific">uncultured bacterium contig00019</name>
    <dbReference type="NCBI Taxonomy" id="1181510"/>
    <lineage>
        <taxon>Bacteria</taxon>
        <taxon>environmental samples</taxon>
    </lineage>
</organism>
<dbReference type="GO" id="GO:0009229">
    <property type="term" value="P:thiamine diphosphate biosynthetic process"/>
    <property type="evidence" value="ECO:0007669"/>
    <property type="project" value="UniProtKB-UniRule"/>
</dbReference>
<dbReference type="InterPro" id="IPR004114">
    <property type="entry name" value="THUMP_dom"/>
</dbReference>
<dbReference type="GO" id="GO:0000049">
    <property type="term" value="F:tRNA binding"/>
    <property type="evidence" value="ECO:0007669"/>
    <property type="project" value="UniProtKB-UniRule"/>
</dbReference>
<evidence type="ECO:0000256" key="17">
    <source>
        <dbReference type="ARBA" id="ARBA00080570"/>
    </source>
</evidence>
<evidence type="ECO:0000313" key="20">
    <source>
        <dbReference type="EMBL" id="AGS52929.1"/>
    </source>
</evidence>
<evidence type="ECO:0000256" key="15">
    <source>
        <dbReference type="ARBA" id="ARBA00075337"/>
    </source>
</evidence>
<dbReference type="InterPro" id="IPR003720">
    <property type="entry name" value="tRNA_STrfase"/>
</dbReference>
<comment type="subcellular location">
    <subcellularLocation>
        <location evidence="1 18">Cytoplasm</location>
    </subcellularLocation>
</comment>
<reference evidence="20" key="1">
    <citation type="submission" date="2012-03" db="EMBL/GenBank/DDBJ databases">
        <title>Functional metagenomics reveals considerable lignocellulase gene clusters in the gut microbiome of a wood-feeding higher termite.</title>
        <authorList>
            <person name="Liu N."/>
        </authorList>
    </citation>
    <scope>NUCLEOTIDE SEQUENCE</scope>
</reference>
<dbReference type="InterPro" id="IPR049961">
    <property type="entry name" value="ThiI_N"/>
</dbReference>
<dbReference type="GO" id="GO:0004810">
    <property type="term" value="F:CCA tRNA nucleotidyltransferase activity"/>
    <property type="evidence" value="ECO:0007669"/>
    <property type="project" value="InterPro"/>
</dbReference>
<feature type="binding site" evidence="18">
    <location>
        <position position="261"/>
    </location>
    <ligand>
        <name>ATP</name>
        <dbReference type="ChEBI" id="CHEBI:30616"/>
    </ligand>
</feature>
<dbReference type="CDD" id="cd11716">
    <property type="entry name" value="THUMP_ThiI"/>
    <property type="match status" value="1"/>
</dbReference>
<proteinExistence type="inferred from homology"/>
<feature type="binding site" evidence="18">
    <location>
        <position position="252"/>
    </location>
    <ligand>
        <name>ATP</name>
        <dbReference type="ChEBI" id="CHEBI:30616"/>
    </ligand>
</feature>
<evidence type="ECO:0000256" key="4">
    <source>
        <dbReference type="ARBA" id="ARBA00022679"/>
    </source>
</evidence>
<comment type="pathway">
    <text evidence="18">Cofactor biosynthesis; thiamine diphosphate biosynthesis.</text>
</comment>
<evidence type="ECO:0000256" key="14">
    <source>
        <dbReference type="ARBA" id="ARBA00071867"/>
    </source>
</evidence>
<dbReference type="NCBIfam" id="TIGR00342">
    <property type="entry name" value="tRNA uracil 4-sulfurtransferase ThiI"/>
    <property type="match status" value="1"/>
</dbReference>
<dbReference type="AlphaFoldDB" id="A0A806KQ44"/>
<dbReference type="CDD" id="cd01712">
    <property type="entry name" value="PPase_ThiI"/>
    <property type="match status" value="1"/>
</dbReference>
<dbReference type="GO" id="GO:0052837">
    <property type="term" value="P:thiazole biosynthetic process"/>
    <property type="evidence" value="ECO:0007669"/>
    <property type="project" value="TreeGrafter"/>
</dbReference>
<accession>A0A806KQ44</accession>
<dbReference type="GO" id="GO:0005524">
    <property type="term" value="F:ATP binding"/>
    <property type="evidence" value="ECO:0007669"/>
    <property type="project" value="UniProtKB-UniRule"/>
</dbReference>
<keyword evidence="4 18" id="KW-0808">Transferase</keyword>
<feature type="binding site" evidence="18">
    <location>
        <begin position="148"/>
        <end position="149"/>
    </location>
    <ligand>
        <name>ATP</name>
        <dbReference type="ChEBI" id="CHEBI:30616"/>
    </ligand>
</feature>
<comment type="function">
    <text evidence="11 18">Catalyzes the ATP-dependent transfer of a sulfur to tRNA to produce 4-thiouridine in position 8 of tRNAs, which functions as a near-UV photosensor. Also catalyzes the transfer of sulfur to the sulfur carrier protein ThiS, forming ThiS-thiocarboxylate. This is a step in the synthesis of thiazole, in the thiamine biosynthesis pathway. The sulfur is donated as persulfide by IscS.</text>
</comment>
<dbReference type="HAMAP" id="MF_00021">
    <property type="entry name" value="ThiI"/>
    <property type="match status" value="1"/>
</dbReference>
<dbReference type="GO" id="GO:0002937">
    <property type="term" value="P:tRNA 4-thiouridine biosynthesis"/>
    <property type="evidence" value="ECO:0007669"/>
    <property type="project" value="TreeGrafter"/>
</dbReference>
<dbReference type="PANTHER" id="PTHR43209:SF1">
    <property type="entry name" value="TRNA SULFURTRANSFERASE"/>
    <property type="match status" value="1"/>
</dbReference>
<dbReference type="SMART" id="SM00981">
    <property type="entry name" value="THUMP"/>
    <property type="match status" value="1"/>
</dbReference>
<evidence type="ECO:0000256" key="12">
    <source>
        <dbReference type="ARBA" id="ARBA00061472"/>
    </source>
</evidence>
<keyword evidence="6 18" id="KW-0067">ATP-binding</keyword>
<protein>
    <recommendedName>
        <fullName evidence="14 18">Probable tRNA sulfurtransferase</fullName>
        <ecNumber evidence="13 18">2.8.1.4</ecNumber>
    </recommendedName>
    <alternativeName>
        <fullName evidence="15 18">Sulfur carrier protein ThiS sulfurtransferase</fullName>
    </alternativeName>
    <alternativeName>
        <fullName evidence="16 18">Thiamine biosynthesis protein ThiI</fullName>
    </alternativeName>
    <alternativeName>
        <fullName evidence="17 18">tRNA 4-thiouridine synthase</fullName>
    </alternativeName>
</protein>
<dbReference type="GO" id="GO:0140741">
    <property type="term" value="F:tRNA-uracil-4 sulfurtransferase activity"/>
    <property type="evidence" value="ECO:0007669"/>
    <property type="project" value="UniProtKB-EC"/>
</dbReference>
<dbReference type="GO" id="GO:0009228">
    <property type="term" value="P:thiamine biosynthetic process"/>
    <property type="evidence" value="ECO:0007669"/>
    <property type="project" value="UniProtKB-KW"/>
</dbReference>
<dbReference type="Gene3D" id="3.40.50.620">
    <property type="entry name" value="HUPs"/>
    <property type="match status" value="1"/>
</dbReference>
<comment type="similarity">
    <text evidence="12 18">Belongs to the ThiI family.</text>
</comment>
<evidence type="ECO:0000256" key="9">
    <source>
        <dbReference type="ARBA" id="ARBA00050570"/>
    </source>
</evidence>
<evidence type="ECO:0000256" key="1">
    <source>
        <dbReference type="ARBA" id="ARBA00004496"/>
    </source>
</evidence>
<feature type="domain" description="THUMP" evidence="19">
    <location>
        <begin position="26"/>
        <end position="132"/>
    </location>
</feature>
<dbReference type="UniPathway" id="UPA00060"/>
<evidence type="ECO:0000256" key="10">
    <source>
        <dbReference type="ARBA" id="ARBA00052330"/>
    </source>
</evidence>
<comment type="catalytic activity">
    <reaction evidence="10 18">
        <text>[ThiS sulfur-carrier protein]-C-terminal Gly-Gly-AMP + S-sulfanyl-L-cysteinyl-[cysteine desulfurase] + AH2 = [ThiS sulfur-carrier protein]-C-terminal-Gly-aminoethanethioate + L-cysteinyl-[cysteine desulfurase] + A + AMP + 2 H(+)</text>
        <dbReference type="Rhea" id="RHEA:43340"/>
        <dbReference type="Rhea" id="RHEA-COMP:12157"/>
        <dbReference type="Rhea" id="RHEA-COMP:12158"/>
        <dbReference type="Rhea" id="RHEA-COMP:12910"/>
        <dbReference type="Rhea" id="RHEA-COMP:19908"/>
        <dbReference type="ChEBI" id="CHEBI:13193"/>
        <dbReference type="ChEBI" id="CHEBI:15378"/>
        <dbReference type="ChEBI" id="CHEBI:17499"/>
        <dbReference type="ChEBI" id="CHEBI:29950"/>
        <dbReference type="ChEBI" id="CHEBI:61963"/>
        <dbReference type="ChEBI" id="CHEBI:90618"/>
        <dbReference type="ChEBI" id="CHEBI:232372"/>
        <dbReference type="ChEBI" id="CHEBI:456215"/>
    </reaction>
</comment>
<keyword evidence="3 18" id="KW-0820">tRNA-binding</keyword>
<dbReference type="SUPFAM" id="SSF52402">
    <property type="entry name" value="Adenine nucleotide alpha hydrolases-like"/>
    <property type="match status" value="1"/>
</dbReference>
<dbReference type="PROSITE" id="PS51165">
    <property type="entry name" value="THUMP"/>
    <property type="match status" value="1"/>
</dbReference>
<keyword evidence="2 18" id="KW-0963">Cytoplasm</keyword>
<evidence type="ECO:0000259" key="19">
    <source>
        <dbReference type="PROSITE" id="PS51165"/>
    </source>
</evidence>
<dbReference type="SUPFAM" id="SSF143437">
    <property type="entry name" value="THUMP domain-like"/>
    <property type="match status" value="1"/>
</dbReference>
<evidence type="ECO:0000256" key="3">
    <source>
        <dbReference type="ARBA" id="ARBA00022555"/>
    </source>
</evidence>
<name>A0A806KQ44_9BACT</name>
<dbReference type="GO" id="GO:0005829">
    <property type="term" value="C:cytosol"/>
    <property type="evidence" value="ECO:0007669"/>
    <property type="project" value="TreeGrafter"/>
</dbReference>
<evidence type="ECO:0000256" key="13">
    <source>
        <dbReference type="ARBA" id="ARBA00066827"/>
    </source>
</evidence>
<feature type="binding site" evidence="18">
    <location>
        <begin position="173"/>
        <end position="174"/>
    </location>
    <ligand>
        <name>ATP</name>
        <dbReference type="ChEBI" id="CHEBI:30616"/>
    </ligand>
</feature>
<dbReference type="FunFam" id="3.40.50.620:FF:000053">
    <property type="entry name" value="Probable tRNA sulfurtransferase"/>
    <property type="match status" value="1"/>
</dbReference>
<dbReference type="EMBL" id="JQ844216">
    <property type="protein sequence ID" value="AGS52929.1"/>
    <property type="molecule type" value="Genomic_DNA"/>
</dbReference>
<dbReference type="InterPro" id="IPR014729">
    <property type="entry name" value="Rossmann-like_a/b/a_fold"/>
</dbReference>
<sequence>MLGDNSIKLRATAGRYYIEAAEEKSEHVEDVLSRLTGISGWAKTRACQKTPDAVIAACVEEGKELAKHGIKTFKIEARRTDKSFPLNSYELCCNSADAITDEVNMTVDVRNPQDIIRIEIREKAYVYSGGKKGLGGLPVGTAGRGLLLLSGGIDSPVAGFMMAGRGMNIDAIHFHSYPYTSKEAKQKAVDLSGVLGKYSLGLRIFILNFTKVQMRIKEAAPADWMTIILRMAMMEASEKAATKIKSKCLITGESLSQVASQTIENLSCTQSRIKLPVLRPLIGLNKESIIKEAKKIGTYNISIQPYEDCCTLFNPKHPVIHGNPQTACKLYEALELEPLIDEALKGYEEAVN</sequence>
<dbReference type="InterPro" id="IPR049962">
    <property type="entry name" value="THUMP_ThiI"/>
</dbReference>
<dbReference type="Gene3D" id="3.30.2130.30">
    <property type="match status" value="1"/>
</dbReference>
<feature type="binding site" evidence="18">
    <location>
        <position position="230"/>
    </location>
    <ligand>
        <name>ATP</name>
        <dbReference type="ChEBI" id="CHEBI:30616"/>
    </ligand>
</feature>
<dbReference type="Pfam" id="PF02568">
    <property type="entry name" value="ThiI"/>
    <property type="match status" value="1"/>
</dbReference>
<dbReference type="InterPro" id="IPR020536">
    <property type="entry name" value="ThiI_AANH"/>
</dbReference>
<dbReference type="InterPro" id="IPR050102">
    <property type="entry name" value="tRNA_sulfurtransferase_ThiI"/>
</dbReference>
<keyword evidence="5 18" id="KW-0547">Nucleotide-binding</keyword>
<evidence type="ECO:0000256" key="8">
    <source>
        <dbReference type="ARBA" id="ARBA00022977"/>
    </source>
</evidence>
<evidence type="ECO:0000256" key="2">
    <source>
        <dbReference type="ARBA" id="ARBA00022490"/>
    </source>
</evidence>
<dbReference type="Pfam" id="PF02926">
    <property type="entry name" value="THUMP"/>
    <property type="match status" value="1"/>
</dbReference>
<gene>
    <name evidence="18" type="primary">thiI</name>
</gene>
<evidence type="ECO:0000256" key="5">
    <source>
        <dbReference type="ARBA" id="ARBA00022741"/>
    </source>
</evidence>
<keyword evidence="8 18" id="KW-0784">Thiamine biosynthesis</keyword>
<dbReference type="EC" id="2.8.1.4" evidence="13 18"/>